<keyword evidence="1" id="KW-0723">Serine/threonine-protein kinase</keyword>
<keyword evidence="3 6" id="KW-0547">Nucleotide-binding</keyword>
<dbReference type="PROSITE" id="PS00107">
    <property type="entry name" value="PROTEIN_KINASE_ATP"/>
    <property type="match status" value="1"/>
</dbReference>
<feature type="domain" description="Protein kinase" evidence="8">
    <location>
        <begin position="18"/>
        <end position="99"/>
    </location>
</feature>
<evidence type="ECO:0000256" key="1">
    <source>
        <dbReference type="ARBA" id="ARBA00022527"/>
    </source>
</evidence>
<dbReference type="InterPro" id="IPR030616">
    <property type="entry name" value="Aur-like"/>
</dbReference>
<name>A0A7R9Z0R6_9CHLO</name>
<dbReference type="InterPro" id="IPR011009">
    <property type="entry name" value="Kinase-like_dom_sf"/>
</dbReference>
<dbReference type="GO" id="GO:0005524">
    <property type="term" value="F:ATP binding"/>
    <property type="evidence" value="ECO:0007669"/>
    <property type="project" value="UniProtKB-UniRule"/>
</dbReference>
<proteinExistence type="predicted"/>
<evidence type="ECO:0000256" key="5">
    <source>
        <dbReference type="ARBA" id="ARBA00022840"/>
    </source>
</evidence>
<evidence type="ECO:0000256" key="4">
    <source>
        <dbReference type="ARBA" id="ARBA00022777"/>
    </source>
</evidence>
<dbReference type="InterPro" id="IPR000719">
    <property type="entry name" value="Prot_kinase_dom"/>
</dbReference>
<evidence type="ECO:0000256" key="6">
    <source>
        <dbReference type="PIRSR" id="PIRSR630616-2"/>
    </source>
</evidence>
<evidence type="ECO:0000259" key="8">
    <source>
        <dbReference type="PROSITE" id="PS50011"/>
    </source>
</evidence>
<dbReference type="EMBL" id="HBEC01030844">
    <property type="protein sequence ID" value="CAD8297895.1"/>
    <property type="molecule type" value="Transcribed_RNA"/>
</dbReference>
<dbReference type="InterPro" id="IPR017441">
    <property type="entry name" value="Protein_kinase_ATP_BS"/>
</dbReference>
<evidence type="ECO:0000313" key="9">
    <source>
        <dbReference type="EMBL" id="CAD8297895.1"/>
    </source>
</evidence>
<dbReference type="PROSITE" id="PS50011">
    <property type="entry name" value="PROTEIN_KINASE_DOM"/>
    <property type="match status" value="1"/>
</dbReference>
<accession>A0A7R9Z0R6</accession>
<reference evidence="9" key="1">
    <citation type="submission" date="2021-01" db="EMBL/GenBank/DDBJ databases">
        <authorList>
            <person name="Corre E."/>
            <person name="Pelletier E."/>
            <person name="Niang G."/>
            <person name="Scheremetjew M."/>
            <person name="Finn R."/>
            <person name="Kale V."/>
            <person name="Holt S."/>
            <person name="Cochrane G."/>
            <person name="Meng A."/>
            <person name="Brown T."/>
            <person name="Cohen L."/>
        </authorList>
    </citation>
    <scope>NUCLEOTIDE SEQUENCE</scope>
    <source>
        <strain evidence="9">CCMP219</strain>
    </source>
</reference>
<evidence type="ECO:0000256" key="3">
    <source>
        <dbReference type="ARBA" id="ARBA00022741"/>
    </source>
</evidence>
<evidence type="ECO:0000256" key="7">
    <source>
        <dbReference type="PROSITE-ProRule" id="PRU10141"/>
    </source>
</evidence>
<sequence length="99" mass="10909">MTSTEQPPPLPAQQQPRFETISKLGSGAYGVVFKARDTEADKLVALKQLKKIPTCREELRRLLQEAVILRAVRHPSIVNLHHAYQSPSGRVSGASAAQH</sequence>
<dbReference type="Gene3D" id="3.30.200.20">
    <property type="entry name" value="Phosphorylase Kinase, domain 1"/>
    <property type="match status" value="1"/>
</dbReference>
<dbReference type="SUPFAM" id="SSF56112">
    <property type="entry name" value="Protein kinase-like (PK-like)"/>
    <property type="match status" value="1"/>
</dbReference>
<keyword evidence="2" id="KW-0808">Transferase</keyword>
<protein>
    <recommendedName>
        <fullName evidence="8">Protein kinase domain-containing protein</fullName>
    </recommendedName>
</protein>
<gene>
    <name evidence="9" type="ORF">CEUR00632_LOCUS14279</name>
</gene>
<keyword evidence="5 6" id="KW-0067">ATP-binding</keyword>
<feature type="binding site" evidence="6 7">
    <location>
        <position position="47"/>
    </location>
    <ligand>
        <name>ATP</name>
        <dbReference type="ChEBI" id="CHEBI:30616"/>
    </ligand>
</feature>
<dbReference type="Pfam" id="PF00069">
    <property type="entry name" value="Pkinase"/>
    <property type="match status" value="1"/>
</dbReference>
<evidence type="ECO:0000256" key="2">
    <source>
        <dbReference type="ARBA" id="ARBA00022679"/>
    </source>
</evidence>
<keyword evidence="4" id="KW-0418">Kinase</keyword>
<dbReference type="PANTHER" id="PTHR24350">
    <property type="entry name" value="SERINE/THREONINE-PROTEIN KINASE IAL-RELATED"/>
    <property type="match status" value="1"/>
</dbReference>
<dbReference type="AlphaFoldDB" id="A0A7R9Z0R6"/>
<organism evidence="9">
    <name type="scientific">Chlamydomonas euryale</name>
    <dbReference type="NCBI Taxonomy" id="1486919"/>
    <lineage>
        <taxon>Eukaryota</taxon>
        <taxon>Viridiplantae</taxon>
        <taxon>Chlorophyta</taxon>
        <taxon>core chlorophytes</taxon>
        <taxon>Chlorophyceae</taxon>
        <taxon>CS clade</taxon>
        <taxon>Chlamydomonadales</taxon>
        <taxon>Chlamydomonadaceae</taxon>
        <taxon>Chlamydomonas</taxon>
    </lineage>
</organism>
<dbReference type="GO" id="GO:0004674">
    <property type="term" value="F:protein serine/threonine kinase activity"/>
    <property type="evidence" value="ECO:0007669"/>
    <property type="project" value="UniProtKB-KW"/>
</dbReference>